<dbReference type="Proteomes" id="UP001279734">
    <property type="component" value="Unassembled WGS sequence"/>
</dbReference>
<protein>
    <submittedName>
        <fullName evidence="2">Uncharacterized protein</fullName>
    </submittedName>
</protein>
<reference evidence="2" key="1">
    <citation type="submission" date="2023-05" db="EMBL/GenBank/DDBJ databases">
        <title>Nepenthes gracilis genome sequencing.</title>
        <authorList>
            <person name="Fukushima K."/>
        </authorList>
    </citation>
    <scope>NUCLEOTIDE SEQUENCE</scope>
    <source>
        <strain evidence="2">SING2019-196</strain>
    </source>
</reference>
<name>A0AAD3S2Y9_NEPGR</name>
<evidence type="ECO:0000313" key="3">
    <source>
        <dbReference type="Proteomes" id="UP001279734"/>
    </source>
</evidence>
<gene>
    <name evidence="2" type="ORF">Nepgr_005311</name>
</gene>
<accession>A0AAD3S2Y9</accession>
<dbReference type="AlphaFoldDB" id="A0AAD3S2Y9"/>
<evidence type="ECO:0000313" key="2">
    <source>
        <dbReference type="EMBL" id="GMH03472.1"/>
    </source>
</evidence>
<keyword evidence="3" id="KW-1185">Reference proteome</keyword>
<feature type="region of interest" description="Disordered" evidence="1">
    <location>
        <begin position="30"/>
        <end position="65"/>
    </location>
</feature>
<proteinExistence type="predicted"/>
<sequence length="153" mass="16378">MDRGAPAGASTNATSSKKLLKIWPEQPKISLEQQQSVPQLPESKRCANSSTTTKYSTASSNPELQQGTRCQQLHQGFATSATANTSFTALLHLASNTAASATIIKPANGILNAKSMIFCYGIQPQNWAQQQDQMSLASIGYDPPSAQASHERL</sequence>
<dbReference type="EMBL" id="BSYO01000004">
    <property type="protein sequence ID" value="GMH03472.1"/>
    <property type="molecule type" value="Genomic_DNA"/>
</dbReference>
<evidence type="ECO:0000256" key="1">
    <source>
        <dbReference type="SAM" id="MobiDB-lite"/>
    </source>
</evidence>
<comment type="caution">
    <text evidence="2">The sequence shown here is derived from an EMBL/GenBank/DDBJ whole genome shotgun (WGS) entry which is preliminary data.</text>
</comment>
<organism evidence="2 3">
    <name type="scientific">Nepenthes gracilis</name>
    <name type="common">Slender pitcher plant</name>
    <dbReference type="NCBI Taxonomy" id="150966"/>
    <lineage>
        <taxon>Eukaryota</taxon>
        <taxon>Viridiplantae</taxon>
        <taxon>Streptophyta</taxon>
        <taxon>Embryophyta</taxon>
        <taxon>Tracheophyta</taxon>
        <taxon>Spermatophyta</taxon>
        <taxon>Magnoliopsida</taxon>
        <taxon>eudicotyledons</taxon>
        <taxon>Gunneridae</taxon>
        <taxon>Pentapetalae</taxon>
        <taxon>Caryophyllales</taxon>
        <taxon>Nepenthaceae</taxon>
        <taxon>Nepenthes</taxon>
    </lineage>
</organism>
<feature type="compositionally biased region" description="Low complexity" evidence="1">
    <location>
        <begin position="49"/>
        <end position="60"/>
    </location>
</feature>